<dbReference type="EMBL" id="KB007836">
    <property type="protein sequence ID" value="ELR24187.1"/>
    <property type="molecule type" value="Genomic_DNA"/>
</dbReference>
<keyword evidence="4" id="KW-0547">Nucleotide-binding</keyword>
<comment type="subcellular location">
    <subcellularLocation>
        <location evidence="1">Mitochondrion inner membrane</location>
        <topology evidence="1">Single-pass membrane protein</topology>
    </subcellularLocation>
</comment>
<dbReference type="InterPro" id="IPR003959">
    <property type="entry name" value="ATPase_AAA_core"/>
</dbReference>
<evidence type="ECO:0000256" key="9">
    <source>
        <dbReference type="PIRSR" id="PIRSR600542-1"/>
    </source>
</evidence>
<dbReference type="PANTHER" id="PTHR22589">
    <property type="entry name" value="CARNITINE O-ACYLTRANSFERASE"/>
    <property type="match status" value="1"/>
</dbReference>
<dbReference type="SUPFAM" id="SSF52777">
    <property type="entry name" value="CoA-dependent acyltransferases"/>
    <property type="match status" value="2"/>
</dbReference>
<dbReference type="PANTHER" id="PTHR22589:SF29">
    <property type="entry name" value="MITOCHONDRIAL CARNITINE O-ACETYLTRANSFERASE-RELATED"/>
    <property type="match status" value="1"/>
</dbReference>
<dbReference type="SMART" id="SM01024">
    <property type="entry name" value="BCS1_N"/>
    <property type="match status" value="1"/>
</dbReference>
<dbReference type="AlphaFoldDB" id="L8HG13"/>
<dbReference type="InterPro" id="IPR057495">
    <property type="entry name" value="AAA_lid_BCS1"/>
</dbReference>
<dbReference type="Pfam" id="PF25426">
    <property type="entry name" value="AAA_lid_BCS1"/>
    <property type="match status" value="1"/>
</dbReference>
<name>L8HG13_ACACF</name>
<dbReference type="GO" id="GO:0004092">
    <property type="term" value="F:carnitine O-acetyltransferase activity"/>
    <property type="evidence" value="ECO:0007669"/>
    <property type="project" value="TreeGrafter"/>
</dbReference>
<evidence type="ECO:0000259" key="11">
    <source>
        <dbReference type="SMART" id="SM00382"/>
    </source>
</evidence>
<dbReference type="InterPro" id="IPR023213">
    <property type="entry name" value="CAT-like_dom_sf"/>
</dbReference>
<evidence type="ECO:0000256" key="1">
    <source>
        <dbReference type="ARBA" id="ARBA00004434"/>
    </source>
</evidence>
<dbReference type="PROSITE" id="PS00439">
    <property type="entry name" value="ACYLTRANSF_C_1"/>
    <property type="match status" value="1"/>
</dbReference>
<dbReference type="GO" id="GO:0005524">
    <property type="term" value="F:ATP binding"/>
    <property type="evidence" value="ECO:0007669"/>
    <property type="project" value="UniProtKB-KW"/>
</dbReference>
<dbReference type="KEGG" id="acan:ACA1_376600"/>
<evidence type="ECO:0000313" key="13">
    <source>
        <dbReference type="EMBL" id="ELR24187.1"/>
    </source>
</evidence>
<dbReference type="InterPro" id="IPR039551">
    <property type="entry name" value="Cho/carn_acyl_trans"/>
</dbReference>
<dbReference type="STRING" id="1257118.L8HG13"/>
<keyword evidence="6" id="KW-0378">Hydrolase</keyword>
<dbReference type="InterPro" id="IPR014851">
    <property type="entry name" value="BCS1_N"/>
</dbReference>
<dbReference type="Pfam" id="PF08740">
    <property type="entry name" value="BCS1_N"/>
    <property type="match status" value="1"/>
</dbReference>
<keyword evidence="8 13" id="KW-0012">Acyltransferase</keyword>
<dbReference type="RefSeq" id="XP_004353715.1">
    <property type="nucleotide sequence ID" value="XM_004353663.1"/>
</dbReference>
<dbReference type="InterPro" id="IPR003593">
    <property type="entry name" value="AAA+_ATPase"/>
</dbReference>
<evidence type="ECO:0000313" key="14">
    <source>
        <dbReference type="Proteomes" id="UP000011083"/>
    </source>
</evidence>
<evidence type="ECO:0000259" key="12">
    <source>
        <dbReference type="SMART" id="SM01024"/>
    </source>
</evidence>
<feature type="region of interest" description="Disordered" evidence="10">
    <location>
        <begin position="339"/>
        <end position="361"/>
    </location>
</feature>
<dbReference type="Gene3D" id="3.30.559.10">
    <property type="entry name" value="Chloramphenicol acetyltransferase-like domain"/>
    <property type="match status" value="1"/>
</dbReference>
<dbReference type="InterPro" id="IPR027417">
    <property type="entry name" value="P-loop_NTPase"/>
</dbReference>
<evidence type="ECO:0000256" key="3">
    <source>
        <dbReference type="ARBA" id="ARBA00022679"/>
    </source>
</evidence>
<dbReference type="CDD" id="cd19510">
    <property type="entry name" value="RecA-like_BCS1"/>
    <property type="match status" value="1"/>
</dbReference>
<protein>
    <submittedName>
        <fullName evidence="13">Choline/Carnitine oacyltransferase superfamily protein</fullName>
    </submittedName>
</protein>
<feature type="domain" description="AAA+ ATPase" evidence="11">
    <location>
        <begin position="271"/>
        <end position="416"/>
    </location>
</feature>
<dbReference type="SMART" id="SM00382">
    <property type="entry name" value="AAA"/>
    <property type="match status" value="1"/>
</dbReference>
<evidence type="ECO:0000256" key="6">
    <source>
        <dbReference type="ARBA" id="ARBA00022801"/>
    </source>
</evidence>
<dbReference type="PROSITE" id="PS00440">
    <property type="entry name" value="ACYLTRANSF_C_2"/>
    <property type="match status" value="1"/>
</dbReference>
<reference evidence="13 14" key="1">
    <citation type="journal article" date="2013" name="Genome Biol.">
        <title>Genome of Acanthamoeba castellanii highlights extensive lateral gene transfer and early evolution of tyrosine kinase signaling.</title>
        <authorList>
            <person name="Clarke M."/>
            <person name="Lohan A.J."/>
            <person name="Liu B."/>
            <person name="Lagkouvardos I."/>
            <person name="Roy S."/>
            <person name="Zafar N."/>
            <person name="Bertelli C."/>
            <person name="Schilde C."/>
            <person name="Kianianmomeni A."/>
            <person name="Burglin T.R."/>
            <person name="Frech C."/>
            <person name="Turcotte B."/>
            <person name="Kopec K.O."/>
            <person name="Synnott J.M."/>
            <person name="Choo C."/>
            <person name="Paponov I."/>
            <person name="Finkler A."/>
            <person name="Soon Heng Tan C."/>
            <person name="Hutchins A.P."/>
            <person name="Weinmeier T."/>
            <person name="Rattei T."/>
            <person name="Chu J.S."/>
            <person name="Gimenez G."/>
            <person name="Irimia M."/>
            <person name="Rigden D.J."/>
            <person name="Fitzpatrick D.A."/>
            <person name="Lorenzo-Morales J."/>
            <person name="Bateman A."/>
            <person name="Chiu C.H."/>
            <person name="Tang P."/>
            <person name="Hegemann P."/>
            <person name="Fromm H."/>
            <person name="Raoult D."/>
            <person name="Greub G."/>
            <person name="Miranda-Saavedra D."/>
            <person name="Chen N."/>
            <person name="Nash P."/>
            <person name="Ginger M.L."/>
            <person name="Horn M."/>
            <person name="Schaap P."/>
            <person name="Caler L."/>
            <person name="Loftus B."/>
        </authorList>
    </citation>
    <scope>NUCLEOTIDE SEQUENCE [LARGE SCALE GENOMIC DNA]</scope>
    <source>
        <strain evidence="13 14">Neff</strain>
    </source>
</reference>
<keyword evidence="5" id="KW-0472">Membrane</keyword>
<comment type="similarity">
    <text evidence="2">Belongs to the carnitine/choline acetyltransferase family.</text>
</comment>
<dbReference type="InterPro" id="IPR042231">
    <property type="entry name" value="Cho/carn_acyl_trans_2"/>
</dbReference>
<evidence type="ECO:0000256" key="8">
    <source>
        <dbReference type="ARBA" id="ARBA00023315"/>
    </source>
</evidence>
<dbReference type="OrthoDB" id="240216at2759"/>
<dbReference type="Pfam" id="PF00004">
    <property type="entry name" value="AAA"/>
    <property type="match status" value="1"/>
</dbReference>
<evidence type="ECO:0000256" key="5">
    <source>
        <dbReference type="ARBA" id="ARBA00022792"/>
    </source>
</evidence>
<evidence type="ECO:0000256" key="2">
    <source>
        <dbReference type="ARBA" id="ARBA00005232"/>
    </source>
</evidence>
<dbReference type="Pfam" id="PF00755">
    <property type="entry name" value="Carn_acyltransf"/>
    <property type="match status" value="1"/>
</dbReference>
<dbReference type="Proteomes" id="UP000011083">
    <property type="component" value="Unassembled WGS sequence"/>
</dbReference>
<accession>L8HG13</accession>
<organism evidence="13 14">
    <name type="scientific">Acanthamoeba castellanii (strain ATCC 30010 / Neff)</name>
    <dbReference type="NCBI Taxonomy" id="1257118"/>
    <lineage>
        <taxon>Eukaryota</taxon>
        <taxon>Amoebozoa</taxon>
        <taxon>Discosea</taxon>
        <taxon>Longamoebia</taxon>
        <taxon>Centramoebida</taxon>
        <taxon>Acanthamoebidae</taxon>
        <taxon>Acanthamoeba</taxon>
    </lineage>
</organism>
<feature type="domain" description="BCS1 N-terminal" evidence="12">
    <location>
        <begin position="60"/>
        <end position="240"/>
    </location>
</feature>
<keyword evidence="5" id="KW-0496">Mitochondrion</keyword>
<dbReference type="GO" id="GO:0016887">
    <property type="term" value="F:ATP hydrolysis activity"/>
    <property type="evidence" value="ECO:0007669"/>
    <property type="project" value="InterPro"/>
</dbReference>
<evidence type="ECO:0000256" key="7">
    <source>
        <dbReference type="ARBA" id="ARBA00022840"/>
    </source>
</evidence>
<evidence type="ECO:0000256" key="4">
    <source>
        <dbReference type="ARBA" id="ARBA00022741"/>
    </source>
</evidence>
<dbReference type="GO" id="GO:0009437">
    <property type="term" value="P:carnitine metabolic process"/>
    <property type="evidence" value="ECO:0007669"/>
    <property type="project" value="TreeGrafter"/>
</dbReference>
<keyword evidence="5" id="KW-0999">Mitochondrion inner membrane</keyword>
<keyword evidence="7" id="KW-0067">ATP-binding</keyword>
<gene>
    <name evidence="13" type="ORF">ACA1_376600</name>
</gene>
<dbReference type="GeneID" id="14925196"/>
<dbReference type="GO" id="GO:0005743">
    <property type="term" value="C:mitochondrial inner membrane"/>
    <property type="evidence" value="ECO:0007669"/>
    <property type="project" value="UniProtKB-SubCell"/>
</dbReference>
<dbReference type="Gene3D" id="3.40.50.300">
    <property type="entry name" value="P-loop containing nucleotide triphosphate hydrolases"/>
    <property type="match status" value="1"/>
</dbReference>
<evidence type="ECO:0000256" key="10">
    <source>
        <dbReference type="SAM" id="MobiDB-lite"/>
    </source>
</evidence>
<dbReference type="VEuPathDB" id="AmoebaDB:ACA1_376600"/>
<feature type="active site" description="Proton acceptor" evidence="9">
    <location>
        <position position="841"/>
    </location>
</feature>
<keyword evidence="14" id="KW-1185">Reference proteome</keyword>
<sequence>MSSGSSSGSGGGLLAGLQAAEAAWAVWPGGALLSQWLGKPTLGDGWGGLLWRVALVVAAAAAGEALRVVVQSAGERMWERITELTTTTATLDSDDEAYRWLLLWLADHPSFKTSHSYQVTSSMHKYARSVAGEEEEENGNGVWFTPGSGSHWFRFRNKYVLLRRTSSGSRYSNEGIRGTDRISIMMLGKATARSQISSLIEEARLTAANKDKSRTVVYVGDQYGNWARSTARSIRPLSSVILEEGVEEKLVRDAKDFLRSAKWYSDRGIPYRRGYLLHGKPGCGKTSFITALAGEVRMNIYVINLASKALNDEVLAELMRGVPYRGIVLFEDIDAAFVPNGPGDGSESDSEDEGRGRARENLGNGVTFSGLLNVLDGVASAEGRVVFFTTNHFSRLSKALIRPGRVDVIVKVGLATVTQARRMFHRFYEELDEAEALADRFAASFLPDSVSMAQLQAYLMNYKEDPHGALRDAPTLLFPATTAKAAPELSQLDLGLVALRESRINQKKTTEEEDLKMEDKYRREVVPQGSRNVQPYPWLEVTTLPRLPIPTIEETARRYDEYLQPLLAEASPADLARTRRFVADFVKHDAAGLQADLHNLARVSPTSWLEGWWDTGYLEFRVPSFINVNPFFVFKADPANPAQTARAAQIVGSAVRFYKKVATKGGLTPDLERKTPLCMTQYGRVFATARIPLPGRDAVYSWTGVRHIVVLRKRQFFTLDVLTSAGEAVAESHIHAQLDAVVREADRPGTHQSFPIGALTAEDRDAWSAARAELVRAHPINVASLEVVDRALFVLVLEDEAPADLDATARLFLHGDVRNRWFDKLQFLVCANGVAGVNMEHSPIDGHTILRLLTEIHNEVLARNGTILTEGPTAPAPRRLEWIVPASSPVADALEAAKVHAGELIAKTDTSVLIFKDFGQKRIVERKVSPDGFVQMAYQLAYYKLYKKTASTYESVQMKQYYHGRTECLRSVTNESVHFTKTFTCPKADNAKKEAALRQAIEAHGRRAKECKEGRGVDRHWLGLKSIARHKEQWYPGFVMPEMFSDPSYSKLFGSVLSTSNCGTRALDLFGFGPVMDDGFGLGYMIHPEAIHICVSNFHGQAAAFAAALRESLVQMLAILSTSTPAQARL</sequence>
<keyword evidence="3 13" id="KW-0808">Transferase</keyword>
<dbReference type="InterPro" id="IPR000542">
    <property type="entry name" value="Carn_acyl_trans"/>
</dbReference>
<dbReference type="Gene3D" id="3.30.559.70">
    <property type="entry name" value="Choline/Carnitine o-acyltransferase, domain 2"/>
    <property type="match status" value="1"/>
</dbReference>
<proteinExistence type="inferred from homology"/>
<dbReference type="SUPFAM" id="SSF52540">
    <property type="entry name" value="P-loop containing nucleoside triphosphate hydrolases"/>
    <property type="match status" value="1"/>
</dbReference>